<dbReference type="GO" id="GO:0016020">
    <property type="term" value="C:membrane"/>
    <property type="evidence" value="ECO:0007669"/>
    <property type="project" value="UniProtKB-SubCell"/>
</dbReference>
<dbReference type="EMBL" id="NRSD01000001">
    <property type="protein sequence ID" value="MBK1643182.1"/>
    <property type="molecule type" value="Genomic_DNA"/>
</dbReference>
<feature type="domain" description="O-antigen ligase-related" evidence="6">
    <location>
        <begin position="209"/>
        <end position="375"/>
    </location>
</feature>
<dbReference type="PANTHER" id="PTHR37422">
    <property type="entry name" value="TEICHURONIC ACID BIOSYNTHESIS PROTEIN TUAE"/>
    <property type="match status" value="1"/>
</dbReference>
<comment type="caution">
    <text evidence="7">The sequence shown here is derived from an EMBL/GenBank/DDBJ whole genome shotgun (WGS) entry which is preliminary data.</text>
</comment>
<keyword evidence="3 5" id="KW-1133">Transmembrane helix</keyword>
<feature type="transmembrane region" description="Helical" evidence="5">
    <location>
        <begin position="104"/>
        <end position="121"/>
    </location>
</feature>
<keyword evidence="8" id="KW-1185">Reference proteome</keyword>
<name>A0A9X0WEK6_9GAMM</name>
<feature type="transmembrane region" description="Helical" evidence="5">
    <location>
        <begin position="201"/>
        <end position="220"/>
    </location>
</feature>
<feature type="transmembrane region" description="Helical" evidence="5">
    <location>
        <begin position="72"/>
        <end position="92"/>
    </location>
</feature>
<feature type="transmembrane region" description="Helical" evidence="5">
    <location>
        <begin position="128"/>
        <end position="147"/>
    </location>
</feature>
<feature type="transmembrane region" description="Helical" evidence="5">
    <location>
        <begin position="403"/>
        <end position="420"/>
    </location>
</feature>
<evidence type="ECO:0000259" key="6">
    <source>
        <dbReference type="Pfam" id="PF04932"/>
    </source>
</evidence>
<dbReference type="InterPro" id="IPR007016">
    <property type="entry name" value="O-antigen_ligase-rel_domated"/>
</dbReference>
<evidence type="ECO:0000256" key="4">
    <source>
        <dbReference type="ARBA" id="ARBA00023136"/>
    </source>
</evidence>
<dbReference type="Pfam" id="PF04932">
    <property type="entry name" value="Wzy_C"/>
    <property type="match status" value="1"/>
</dbReference>
<feature type="transmembrane region" description="Helical" evidence="5">
    <location>
        <begin position="256"/>
        <end position="277"/>
    </location>
</feature>
<keyword evidence="4 5" id="KW-0472">Membrane</keyword>
<accession>A0A9X0WEK6</accession>
<dbReference type="Proteomes" id="UP001138802">
    <property type="component" value="Unassembled WGS sequence"/>
</dbReference>
<dbReference type="AlphaFoldDB" id="A0A9X0WEK6"/>
<evidence type="ECO:0000256" key="5">
    <source>
        <dbReference type="SAM" id="Phobius"/>
    </source>
</evidence>
<feature type="transmembrane region" description="Helical" evidence="5">
    <location>
        <begin position="30"/>
        <end position="60"/>
    </location>
</feature>
<comment type="subcellular location">
    <subcellularLocation>
        <location evidence="1">Membrane</location>
        <topology evidence="1">Multi-pass membrane protein</topology>
    </subcellularLocation>
</comment>
<evidence type="ECO:0000256" key="2">
    <source>
        <dbReference type="ARBA" id="ARBA00022692"/>
    </source>
</evidence>
<feature type="transmembrane region" description="Helical" evidence="5">
    <location>
        <begin position="167"/>
        <end position="189"/>
    </location>
</feature>
<sequence length="453" mass="50372">MRGHGSEQRGLFMTSIARVWPGRRQLESGLLILFAFAAWNMTGLAHLALFGLLLLLLADLPRAWPRLRVDPLLWVALGALGVIVLLALRAALLLPQTAAEQWSAVWGWWAPFLFLVVAWALRADVRLIHGVLIAAVVGLIVGVLRKSDWSLLEEILGGMRYYFGQSVLGIGFVTSVVLIGLLIYHPALAGPRRLWCQPRRLLSWGLWTFAVLFVIGMLVILQARGAVLVLAAAGGLMVLNRLLRARRTEQDRGTRLVALVAVLFFAFLAALVLWVSWERVMIDIVALTTAAPTDEAAWTASAAIRLNLWRLGLDLFEARPWLGWGPGTRSTDFLVPAQMIPFAATTLEHAPVMSHLHSVIAEMLVRFGLAGVLIALAWLVALGWGARAVWVRIGEQDPRLRELLWLSALMTAVFFFYDFRIMNPDLRFFLILQLGLFHTFWLHATGPRGSTPT</sequence>
<feature type="transmembrane region" description="Helical" evidence="5">
    <location>
        <begin position="226"/>
        <end position="244"/>
    </location>
</feature>
<gene>
    <name evidence="7" type="ORF">CKO25_00625</name>
</gene>
<protein>
    <recommendedName>
        <fullName evidence="6">O-antigen ligase-related domain-containing protein</fullName>
    </recommendedName>
</protein>
<evidence type="ECO:0000256" key="3">
    <source>
        <dbReference type="ARBA" id="ARBA00022989"/>
    </source>
</evidence>
<evidence type="ECO:0000313" key="7">
    <source>
        <dbReference type="EMBL" id="MBK1643182.1"/>
    </source>
</evidence>
<evidence type="ECO:0000256" key="1">
    <source>
        <dbReference type="ARBA" id="ARBA00004141"/>
    </source>
</evidence>
<dbReference type="PANTHER" id="PTHR37422:SF13">
    <property type="entry name" value="LIPOPOLYSACCHARIDE BIOSYNTHESIS PROTEIN PA4999-RELATED"/>
    <property type="match status" value="1"/>
</dbReference>
<organism evidence="7 8">
    <name type="scientific">Thiocapsa imhoffii</name>
    <dbReference type="NCBI Taxonomy" id="382777"/>
    <lineage>
        <taxon>Bacteria</taxon>
        <taxon>Pseudomonadati</taxon>
        <taxon>Pseudomonadota</taxon>
        <taxon>Gammaproteobacteria</taxon>
        <taxon>Chromatiales</taxon>
        <taxon>Chromatiaceae</taxon>
        <taxon>Thiocapsa</taxon>
    </lineage>
</organism>
<evidence type="ECO:0000313" key="8">
    <source>
        <dbReference type="Proteomes" id="UP001138802"/>
    </source>
</evidence>
<reference evidence="7 8" key="1">
    <citation type="journal article" date="2020" name="Microorganisms">
        <title>Osmotic Adaptation and Compatible Solute Biosynthesis of Phototrophic Bacteria as Revealed from Genome Analyses.</title>
        <authorList>
            <person name="Imhoff J.F."/>
            <person name="Rahn T."/>
            <person name="Kunzel S."/>
            <person name="Keller A."/>
            <person name="Neulinger S.C."/>
        </authorList>
    </citation>
    <scope>NUCLEOTIDE SEQUENCE [LARGE SCALE GENOMIC DNA]</scope>
    <source>
        <strain evidence="7 8">DSM 21303</strain>
    </source>
</reference>
<keyword evidence="2 5" id="KW-0812">Transmembrane</keyword>
<proteinExistence type="predicted"/>
<dbReference type="InterPro" id="IPR051533">
    <property type="entry name" value="WaaL-like"/>
</dbReference>
<feature type="transmembrane region" description="Helical" evidence="5">
    <location>
        <begin position="363"/>
        <end position="382"/>
    </location>
</feature>